<gene>
    <name evidence="2" type="ORF">DSM104440_01726</name>
</gene>
<feature type="transmembrane region" description="Helical" evidence="1">
    <location>
        <begin position="7"/>
        <end position="26"/>
    </location>
</feature>
<accession>A0A6M4H5I1</accession>
<keyword evidence="1" id="KW-0472">Membrane</keyword>
<dbReference type="InParanoid" id="A0A6M4H5I1"/>
<evidence type="ECO:0000313" key="3">
    <source>
        <dbReference type="Proteomes" id="UP000503096"/>
    </source>
</evidence>
<organism evidence="2 3">
    <name type="scientific">Usitatibacter palustris</name>
    <dbReference type="NCBI Taxonomy" id="2732487"/>
    <lineage>
        <taxon>Bacteria</taxon>
        <taxon>Pseudomonadati</taxon>
        <taxon>Pseudomonadota</taxon>
        <taxon>Betaproteobacteria</taxon>
        <taxon>Nitrosomonadales</taxon>
        <taxon>Usitatibacteraceae</taxon>
        <taxon>Usitatibacter</taxon>
    </lineage>
</organism>
<dbReference type="AlphaFoldDB" id="A0A6M4H5I1"/>
<dbReference type="EMBL" id="CP053073">
    <property type="protein sequence ID" value="QJR14911.1"/>
    <property type="molecule type" value="Genomic_DNA"/>
</dbReference>
<sequence>MERTKQITAGSLILVLVAGAALWYTWTPTKTGEIVVAPVGAARR</sequence>
<dbReference type="KEGG" id="upl:DSM104440_01726"/>
<proteinExistence type="predicted"/>
<dbReference type="Proteomes" id="UP000503096">
    <property type="component" value="Chromosome"/>
</dbReference>
<evidence type="ECO:0000313" key="2">
    <source>
        <dbReference type="EMBL" id="QJR14911.1"/>
    </source>
</evidence>
<evidence type="ECO:0000256" key="1">
    <source>
        <dbReference type="SAM" id="Phobius"/>
    </source>
</evidence>
<keyword evidence="1" id="KW-0812">Transmembrane</keyword>
<protein>
    <submittedName>
        <fullName evidence="2">Uncharacterized protein</fullName>
    </submittedName>
</protein>
<dbReference type="RefSeq" id="WP_281357045.1">
    <property type="nucleotide sequence ID" value="NZ_CP053073.1"/>
</dbReference>
<reference evidence="2 3" key="1">
    <citation type="submission" date="2020-04" db="EMBL/GenBank/DDBJ databases">
        <title>Usitatibacter rugosus gen. nov., sp. nov. and Usitatibacter palustris sp. nov., novel members of Usitatibacteraceae fam. nov. within the order Nitrosomonadales isolated from soil.</title>
        <authorList>
            <person name="Huber K.J."/>
            <person name="Neumann-Schaal M."/>
            <person name="Geppert A."/>
            <person name="Luckner M."/>
            <person name="Wanner G."/>
            <person name="Overmann J."/>
        </authorList>
    </citation>
    <scope>NUCLEOTIDE SEQUENCE [LARGE SCALE GENOMIC DNA]</scope>
    <source>
        <strain evidence="2 3">Swamp67</strain>
    </source>
</reference>
<name>A0A6M4H5I1_9PROT</name>
<keyword evidence="1" id="KW-1133">Transmembrane helix</keyword>
<keyword evidence="3" id="KW-1185">Reference proteome</keyword>